<dbReference type="Gene3D" id="1.10.10.10">
    <property type="entry name" value="Winged helix-like DNA-binding domain superfamily/Winged helix DNA-binding domain"/>
    <property type="match status" value="1"/>
</dbReference>
<organism evidence="4 5">
    <name type="scientific">Microbacterium resistens</name>
    <dbReference type="NCBI Taxonomy" id="156977"/>
    <lineage>
        <taxon>Bacteria</taxon>
        <taxon>Bacillati</taxon>
        <taxon>Actinomycetota</taxon>
        <taxon>Actinomycetes</taxon>
        <taxon>Micrococcales</taxon>
        <taxon>Microbacteriaceae</taxon>
        <taxon>Microbacterium</taxon>
    </lineage>
</organism>
<dbReference type="PANTHER" id="PTHR30319:SF1">
    <property type="entry name" value="TRANSCRIPTIONAL REPRESSOR PAAX"/>
    <property type="match status" value="1"/>
</dbReference>
<dbReference type="Proteomes" id="UP001259347">
    <property type="component" value="Unassembled WGS sequence"/>
</dbReference>
<evidence type="ECO:0000259" key="3">
    <source>
        <dbReference type="Pfam" id="PF20803"/>
    </source>
</evidence>
<keyword evidence="5" id="KW-1185">Reference proteome</keyword>
<evidence type="ECO:0000259" key="1">
    <source>
        <dbReference type="Pfam" id="PF07848"/>
    </source>
</evidence>
<dbReference type="InterPro" id="IPR036388">
    <property type="entry name" value="WH-like_DNA-bd_sf"/>
</dbReference>
<dbReference type="InterPro" id="IPR012906">
    <property type="entry name" value="PaaX-like_N"/>
</dbReference>
<dbReference type="EMBL" id="JAVDUM010000007">
    <property type="protein sequence ID" value="MDR6867191.1"/>
    <property type="molecule type" value="Genomic_DNA"/>
</dbReference>
<dbReference type="Gene3D" id="1.20.58.1460">
    <property type="match status" value="1"/>
</dbReference>
<dbReference type="Pfam" id="PF08223">
    <property type="entry name" value="PaaX_C"/>
    <property type="match status" value="1"/>
</dbReference>
<evidence type="ECO:0000313" key="4">
    <source>
        <dbReference type="EMBL" id="MDR6867191.1"/>
    </source>
</evidence>
<gene>
    <name evidence="4" type="ORF">J2Y69_001792</name>
</gene>
<proteinExistence type="predicted"/>
<evidence type="ECO:0000259" key="2">
    <source>
        <dbReference type="Pfam" id="PF08223"/>
    </source>
</evidence>
<dbReference type="Gene3D" id="3.30.70.2650">
    <property type="match status" value="1"/>
</dbReference>
<dbReference type="PIRSF" id="PIRSF020623">
    <property type="entry name" value="PaaX"/>
    <property type="match status" value="1"/>
</dbReference>
<accession>A0ABU1SC66</accession>
<dbReference type="Pfam" id="PF20803">
    <property type="entry name" value="PaaX_M"/>
    <property type="match status" value="1"/>
</dbReference>
<name>A0ABU1SC66_9MICO</name>
<sequence length="305" mass="32935">MSGPLVDRGDGATGALLDDIDARPGSTASFLRTIIGLYLRRLDGWIATADLVRLMTDLGVPAARTRTALARVKRHGLLVPDRRDAIGYRLAASAEPMLARGDRRIFAVRQMTREEGWCLISFSVPESRRDLRHQLRRRLGWIGCGMVSAALWVCPDHLGDEAQEIVDELGAGPFATVFRGATPGADPSVAVQSWWDLDALRREHETFQAAIPSLLSTRAAEPGAAGATGTGKAGGGTLPIDDAAAFADYVRLIDAWRILPYVDPGLPAELLPADWPGTRSVAGFAELSARLDAPSWRHVQAVTNR</sequence>
<feature type="domain" description="Transcriptional repressor PaaX-like N-terminal" evidence="1">
    <location>
        <begin position="27"/>
        <end position="92"/>
    </location>
</feature>
<dbReference type="PANTHER" id="PTHR30319">
    <property type="entry name" value="PHENYLACETIC ACID REGULATOR-RELATED TRANSCRIPTIONAL REPRESSOR"/>
    <property type="match status" value="1"/>
</dbReference>
<feature type="domain" description="Transcriptional repressor PaaX-like central Cas2-like" evidence="3">
    <location>
        <begin position="114"/>
        <end position="186"/>
    </location>
</feature>
<protein>
    <submittedName>
        <fullName evidence="4">Phenylacetic acid degradation operon negative regulatory protein</fullName>
    </submittedName>
</protein>
<dbReference type="InterPro" id="IPR013225">
    <property type="entry name" value="PaaX_C"/>
</dbReference>
<dbReference type="Pfam" id="PF07848">
    <property type="entry name" value="PaaX"/>
    <property type="match status" value="1"/>
</dbReference>
<evidence type="ECO:0000313" key="5">
    <source>
        <dbReference type="Proteomes" id="UP001259347"/>
    </source>
</evidence>
<reference evidence="4 5" key="1">
    <citation type="submission" date="2023-07" db="EMBL/GenBank/DDBJ databases">
        <title>Sorghum-associated microbial communities from plants grown in Nebraska, USA.</title>
        <authorList>
            <person name="Schachtman D."/>
        </authorList>
    </citation>
    <scope>NUCLEOTIDE SEQUENCE [LARGE SCALE GENOMIC DNA]</scope>
    <source>
        <strain evidence="4 5">2980</strain>
    </source>
</reference>
<comment type="caution">
    <text evidence="4">The sequence shown here is derived from an EMBL/GenBank/DDBJ whole genome shotgun (WGS) entry which is preliminary data.</text>
</comment>
<dbReference type="InterPro" id="IPR048846">
    <property type="entry name" value="PaaX-like_central"/>
</dbReference>
<feature type="domain" description="Transcriptional repressor PaaX-like C-terminal" evidence="2">
    <location>
        <begin position="239"/>
        <end position="300"/>
    </location>
</feature>
<dbReference type="RefSeq" id="WP_310019756.1">
    <property type="nucleotide sequence ID" value="NZ_JAVDUM010000007.1"/>
</dbReference>
<dbReference type="InterPro" id="IPR011965">
    <property type="entry name" value="PaaX_trns_reg"/>
</dbReference>